<dbReference type="SUPFAM" id="SSF50156">
    <property type="entry name" value="PDZ domain-like"/>
    <property type="match status" value="1"/>
</dbReference>
<evidence type="ECO:0000313" key="3">
    <source>
        <dbReference type="Proteomes" id="UP000046395"/>
    </source>
</evidence>
<dbReference type="InterPro" id="IPR036034">
    <property type="entry name" value="PDZ_sf"/>
</dbReference>
<organism evidence="3 4">
    <name type="scientific">Trichuris muris</name>
    <name type="common">Mouse whipworm</name>
    <dbReference type="NCBI Taxonomy" id="70415"/>
    <lineage>
        <taxon>Eukaryota</taxon>
        <taxon>Metazoa</taxon>
        <taxon>Ecdysozoa</taxon>
        <taxon>Nematoda</taxon>
        <taxon>Enoplea</taxon>
        <taxon>Dorylaimia</taxon>
        <taxon>Trichinellida</taxon>
        <taxon>Trichuridae</taxon>
        <taxon>Trichuris</taxon>
    </lineage>
</organism>
<feature type="region of interest" description="Disordered" evidence="1">
    <location>
        <begin position="231"/>
        <end position="252"/>
    </location>
</feature>
<dbReference type="Gene3D" id="2.30.42.10">
    <property type="match status" value="1"/>
</dbReference>
<dbReference type="Proteomes" id="UP000046395">
    <property type="component" value="Unassembled WGS sequence"/>
</dbReference>
<dbReference type="SMART" id="SM00228">
    <property type="entry name" value="PDZ"/>
    <property type="match status" value="1"/>
</dbReference>
<evidence type="ECO:0000256" key="1">
    <source>
        <dbReference type="SAM" id="MobiDB-lite"/>
    </source>
</evidence>
<feature type="domain" description="PDZ" evidence="2">
    <location>
        <begin position="424"/>
        <end position="494"/>
    </location>
</feature>
<accession>A0A5S6QXZ6</accession>
<protein>
    <submittedName>
        <fullName evidence="4">PDZ domain-containing protein</fullName>
    </submittedName>
</protein>
<reference evidence="4" key="1">
    <citation type="submission" date="2019-12" db="UniProtKB">
        <authorList>
            <consortium name="WormBaseParasite"/>
        </authorList>
    </citation>
    <scope>IDENTIFICATION</scope>
</reference>
<evidence type="ECO:0000313" key="4">
    <source>
        <dbReference type="WBParaSite" id="TMUE_3000011979.1"/>
    </source>
</evidence>
<dbReference type="InterPro" id="IPR001478">
    <property type="entry name" value="PDZ"/>
</dbReference>
<dbReference type="AlphaFoldDB" id="A0A5S6QXZ6"/>
<dbReference type="WBParaSite" id="TMUE_3000011979.1">
    <property type="protein sequence ID" value="TMUE_3000011979.1"/>
    <property type="gene ID" value="WBGene00289161"/>
</dbReference>
<proteinExistence type="predicted"/>
<dbReference type="CDD" id="cd00136">
    <property type="entry name" value="PDZ_canonical"/>
    <property type="match status" value="1"/>
</dbReference>
<evidence type="ECO:0000259" key="2">
    <source>
        <dbReference type="PROSITE" id="PS50106"/>
    </source>
</evidence>
<name>A0A5S6QXZ6_TRIMR</name>
<keyword evidence="3" id="KW-1185">Reference proteome</keyword>
<sequence length="506" mass="56516">MPASSFVATSKDHRLARSEKPVSLSRLSALRRLLQKLTFLFRGGHFSSRVEHWTTRSGKAVISARSNDPSTLATPFGCIVPGGRAALRKKALFVRAIHRIIHSGPLHCSILPEPVSPLRVASLPNRTYWTLVNSKATMVDNLSLRRSRSRVPVVVPNEESRQETFATSGQGRPSCLSVAKATTLCRSSLPFGSLTCHTEMSQPFPAMCHRCHVVDVYNPLALEGKIRDSISDNDSGIFPGSSASSAESDRSWHPDESLSVWRQRTGSQPLYSGSEQFRPRLYSKGSNASIFVPRRQTKLQRTHSNLVTQRRARKNLQSANNEPPPYDVALARISELRGESAFGGVYSLSRSFTLRCPKGQSEWHPQIGQRSQSMNCIYDLSDHHRHEWQQEQQKSCFTDKAEFGYCEDNVHGKIIGIASDGSRLVDLRRPNRSVPYGFVVSLATRSGKKGLYVENVFEKSLADVLKRGDQILEIDSVPVRVKHISEVYNVLRTSCRMRLKVLPLVG</sequence>
<dbReference type="PROSITE" id="PS50106">
    <property type="entry name" value="PDZ"/>
    <property type="match status" value="1"/>
</dbReference>